<feature type="domain" description="AB hydrolase-1" evidence="3">
    <location>
        <begin position="66"/>
        <end position="307"/>
    </location>
</feature>
<evidence type="ECO:0000259" key="3">
    <source>
        <dbReference type="Pfam" id="PF00561"/>
    </source>
</evidence>
<dbReference type="GO" id="GO:0034338">
    <property type="term" value="F:short-chain carboxylesterase activity"/>
    <property type="evidence" value="ECO:0007669"/>
    <property type="project" value="TreeGrafter"/>
</dbReference>
<evidence type="ECO:0000256" key="2">
    <source>
        <dbReference type="PIRSR" id="PIRSR005211-1"/>
    </source>
</evidence>
<evidence type="ECO:0000313" key="4">
    <source>
        <dbReference type="EMBL" id="TDR30507.1"/>
    </source>
</evidence>
<dbReference type="InterPro" id="IPR029058">
    <property type="entry name" value="AB_hydrolase_fold"/>
</dbReference>
<dbReference type="Pfam" id="PF00561">
    <property type="entry name" value="Abhydrolase_1"/>
    <property type="match status" value="1"/>
</dbReference>
<comment type="similarity">
    <text evidence="1">Belongs to the AB hydrolase superfamily. AB hydrolase 4 family.</text>
</comment>
<keyword evidence="5" id="KW-1185">Reference proteome</keyword>
<dbReference type="InterPro" id="IPR050960">
    <property type="entry name" value="AB_hydrolase_4_sf"/>
</dbReference>
<gene>
    <name evidence="4" type="ORF">DFR44_12017</name>
</gene>
<dbReference type="RefSeq" id="WP_246012095.1">
    <property type="nucleotide sequence ID" value="NZ_SNZE01000020.1"/>
</dbReference>
<dbReference type="PIRSF" id="PIRSF005211">
    <property type="entry name" value="Ab_hydro_YheT"/>
    <property type="match status" value="1"/>
</dbReference>
<dbReference type="PANTHER" id="PTHR10794:SF94">
    <property type="entry name" value="ESTERASE YHET-RELATED"/>
    <property type="match status" value="1"/>
</dbReference>
<dbReference type="InterPro" id="IPR000073">
    <property type="entry name" value="AB_hydrolase_1"/>
</dbReference>
<dbReference type="SUPFAM" id="SSF53474">
    <property type="entry name" value="alpha/beta-Hydrolases"/>
    <property type="match status" value="1"/>
</dbReference>
<comment type="caution">
    <text evidence="4">The sequence shown here is derived from an EMBL/GenBank/DDBJ whole genome shotgun (WGS) entry which is preliminary data.</text>
</comment>
<name>A0A4R6Y2H2_9BURK</name>
<feature type="active site" description="Charge relay system" evidence="2">
    <location>
        <position position="274"/>
    </location>
</feature>
<dbReference type="EMBL" id="SNZE01000020">
    <property type="protein sequence ID" value="TDR30507.1"/>
    <property type="molecule type" value="Genomic_DNA"/>
</dbReference>
<reference evidence="4 5" key="1">
    <citation type="submission" date="2019-03" db="EMBL/GenBank/DDBJ databases">
        <title>Genomic Encyclopedia of Type Strains, Phase IV (KMG-IV): sequencing the most valuable type-strain genomes for metagenomic binning, comparative biology and taxonomic classification.</title>
        <authorList>
            <person name="Goeker M."/>
        </authorList>
    </citation>
    <scope>NUCLEOTIDE SEQUENCE [LARGE SCALE GENOMIC DNA]</scope>
    <source>
        <strain evidence="4 5">DSM 102852</strain>
    </source>
</reference>
<dbReference type="Gene3D" id="3.40.50.1820">
    <property type="entry name" value="alpha/beta hydrolase"/>
    <property type="match status" value="1"/>
</dbReference>
<feature type="active site" description="Charge relay system" evidence="2">
    <location>
        <position position="302"/>
    </location>
</feature>
<feature type="active site" description="Charge relay system" evidence="2">
    <location>
        <position position="145"/>
    </location>
</feature>
<dbReference type="InterPro" id="IPR012020">
    <property type="entry name" value="ABHD4"/>
</dbReference>
<sequence length="330" mass="37249">MNLMSSLEPYKAPWWASNAHVQTIAPTYHRTPQPIYTRQRWDTPDNDFIDLDWVNAHKINQPNQRLVILFHGLEGSSQSPYARSLMNECVQQGYTGVVVHWRSCSGEINRQPIFYHSGFSQEVDWILRRLSTLYPHSTRHVAGVSLGGNALLKWLGEQGTAAQHLISSAAAICPPHDLKAGSIALAKGFNQYVYMRHFLSTLKTKGLTKIAMYPHLNLSAEKIKTAQNFFDVDNHVTAPLHGFKNAEDYWQQSSCKQFLSLVRTPTLVLNALNDPFIPKDSLAQPHEASSSVQLTYLNQGGHVGFIHGSTRARIDWLPKYILEFLISSQT</sequence>
<dbReference type="Proteomes" id="UP000294480">
    <property type="component" value="Unassembled WGS sequence"/>
</dbReference>
<evidence type="ECO:0000256" key="1">
    <source>
        <dbReference type="ARBA" id="ARBA00010884"/>
    </source>
</evidence>
<dbReference type="PANTHER" id="PTHR10794">
    <property type="entry name" value="ABHYDROLASE DOMAIN-CONTAINING PROTEIN"/>
    <property type="match status" value="1"/>
</dbReference>
<proteinExistence type="inferred from homology"/>
<dbReference type="GO" id="GO:0047372">
    <property type="term" value="F:monoacylglycerol lipase activity"/>
    <property type="evidence" value="ECO:0007669"/>
    <property type="project" value="TreeGrafter"/>
</dbReference>
<organism evidence="4 5">
    <name type="scientific">Hydromonas duriensis</name>
    <dbReference type="NCBI Taxonomy" id="1527608"/>
    <lineage>
        <taxon>Bacteria</taxon>
        <taxon>Pseudomonadati</taxon>
        <taxon>Pseudomonadota</taxon>
        <taxon>Betaproteobacteria</taxon>
        <taxon>Burkholderiales</taxon>
        <taxon>Burkholderiaceae</taxon>
        <taxon>Hydromonas</taxon>
    </lineage>
</organism>
<dbReference type="AlphaFoldDB" id="A0A4R6Y2H2"/>
<accession>A0A4R6Y2H2</accession>
<protein>
    <recommendedName>
        <fullName evidence="3">AB hydrolase-1 domain-containing protein</fullName>
    </recommendedName>
</protein>
<evidence type="ECO:0000313" key="5">
    <source>
        <dbReference type="Proteomes" id="UP000294480"/>
    </source>
</evidence>